<organism evidence="1 2">
    <name type="scientific">Haemonchus contortus</name>
    <name type="common">Barber pole worm</name>
    <dbReference type="NCBI Taxonomy" id="6289"/>
    <lineage>
        <taxon>Eukaryota</taxon>
        <taxon>Metazoa</taxon>
        <taxon>Ecdysozoa</taxon>
        <taxon>Nematoda</taxon>
        <taxon>Chromadorea</taxon>
        <taxon>Rhabditida</taxon>
        <taxon>Rhabditina</taxon>
        <taxon>Rhabditomorpha</taxon>
        <taxon>Strongyloidea</taxon>
        <taxon>Trichostrongylidae</taxon>
        <taxon>Haemonchus</taxon>
    </lineage>
</organism>
<proteinExistence type="predicted"/>
<evidence type="ECO:0000313" key="1">
    <source>
        <dbReference type="Proteomes" id="UP000025227"/>
    </source>
</evidence>
<sequence length="94" mass="10546">MPLITPRNRRPGGPDALCGIVLTVGSGRLLTGSLRMSNDARAAVSAMVRLPHKSSKDRSAVTRVLEARTIHWTTAARDRDEWRRDWRPLEEVDD</sequence>
<reference evidence="2" key="1">
    <citation type="submission" date="2020-12" db="UniProtKB">
        <authorList>
            <consortium name="WormBaseParasite"/>
        </authorList>
    </citation>
    <scope>IDENTIFICATION</scope>
    <source>
        <strain evidence="2">MHco3</strain>
    </source>
</reference>
<dbReference type="Proteomes" id="UP000025227">
    <property type="component" value="Unplaced"/>
</dbReference>
<dbReference type="WBParaSite" id="HCON_00109190-00001">
    <property type="protein sequence ID" value="HCON_00109190-00001"/>
    <property type="gene ID" value="HCON_00109190"/>
</dbReference>
<dbReference type="AlphaFoldDB" id="A0A7I5EAS5"/>
<keyword evidence="1" id="KW-1185">Reference proteome</keyword>
<name>A0A7I5EAS5_HAECO</name>
<accession>A0A7I5EAS5</accession>
<evidence type="ECO:0000313" key="2">
    <source>
        <dbReference type="WBParaSite" id="HCON_00109190-00001"/>
    </source>
</evidence>
<protein>
    <submittedName>
        <fullName evidence="2">Transposase</fullName>
    </submittedName>
</protein>